<sequence>MRGGSGEGRATPALSRGSFTVCCGLLLSVSDGRLEITERCRPVTLGLTVTALAHESESALILRREDG</sequence>
<evidence type="ECO:0000313" key="1">
    <source>
        <dbReference type="EMBL" id="CCH34040.1"/>
    </source>
</evidence>
<accession>K0K1D7</accession>
<keyword evidence="2" id="KW-1185">Reference proteome</keyword>
<dbReference type="PATRIC" id="fig|1179773.3.peg.6863"/>
<evidence type="ECO:0000313" key="2">
    <source>
        <dbReference type="Proteomes" id="UP000006281"/>
    </source>
</evidence>
<protein>
    <submittedName>
        <fullName evidence="1">Uncharacterized protein</fullName>
    </submittedName>
</protein>
<dbReference type="AlphaFoldDB" id="K0K1D7"/>
<name>K0K1D7_SACES</name>
<proteinExistence type="predicted"/>
<dbReference type="Proteomes" id="UP000006281">
    <property type="component" value="Chromosome"/>
</dbReference>
<dbReference type="KEGG" id="sesp:BN6_68030"/>
<reference evidence="1 2" key="1">
    <citation type="journal article" date="2012" name="BMC Genomics">
        <title>Complete genome sequence of Saccharothrix espanaensis DSM 44229T and comparison to the other completely sequenced Pseudonocardiaceae.</title>
        <authorList>
            <person name="Strobel T."/>
            <person name="Al-Dilaimi A."/>
            <person name="Blom J."/>
            <person name="Gessner A."/>
            <person name="Kalinowski J."/>
            <person name="Luzhetska M."/>
            <person name="Puhler A."/>
            <person name="Szczepanowski R."/>
            <person name="Bechthold A."/>
            <person name="Ruckert C."/>
        </authorList>
    </citation>
    <scope>NUCLEOTIDE SEQUENCE [LARGE SCALE GENOMIC DNA]</scope>
    <source>
        <strain evidence="2">ATCC 51144 / DSM 44229 / JCM 9112 / NBRC 15066 / NRRL 15764</strain>
    </source>
</reference>
<dbReference type="EMBL" id="HE804045">
    <property type="protein sequence ID" value="CCH34040.1"/>
    <property type="molecule type" value="Genomic_DNA"/>
</dbReference>
<dbReference type="HOGENOM" id="CLU_2809868_0_0_11"/>
<organism evidence="1 2">
    <name type="scientific">Saccharothrix espanaensis (strain ATCC 51144 / DSM 44229 / JCM 9112 / NBRC 15066 / NRRL 15764)</name>
    <dbReference type="NCBI Taxonomy" id="1179773"/>
    <lineage>
        <taxon>Bacteria</taxon>
        <taxon>Bacillati</taxon>
        <taxon>Actinomycetota</taxon>
        <taxon>Actinomycetes</taxon>
        <taxon>Pseudonocardiales</taxon>
        <taxon>Pseudonocardiaceae</taxon>
        <taxon>Saccharothrix</taxon>
    </lineage>
</organism>
<dbReference type="STRING" id="1179773.BN6_68030"/>
<gene>
    <name evidence="1" type="ordered locus">BN6_68030</name>
</gene>